<keyword evidence="5" id="KW-1185">Reference proteome</keyword>
<protein>
    <submittedName>
        <fullName evidence="4">Flavin reductase family protein</fullName>
    </submittedName>
</protein>
<organism evidence="4 5">
    <name type="scientific">Nocardioides dubius</name>
    <dbReference type="NCBI Taxonomy" id="317019"/>
    <lineage>
        <taxon>Bacteria</taxon>
        <taxon>Bacillati</taxon>
        <taxon>Actinomycetota</taxon>
        <taxon>Actinomycetes</taxon>
        <taxon>Propionibacteriales</taxon>
        <taxon>Nocardioidaceae</taxon>
        <taxon>Nocardioides</taxon>
    </lineage>
</organism>
<accession>A0ABP4E347</accession>
<dbReference type="Proteomes" id="UP001501581">
    <property type="component" value="Unassembled WGS sequence"/>
</dbReference>
<evidence type="ECO:0000313" key="5">
    <source>
        <dbReference type="Proteomes" id="UP001501581"/>
    </source>
</evidence>
<dbReference type="InterPro" id="IPR012349">
    <property type="entry name" value="Split_barrel_FMN-bd"/>
</dbReference>
<evidence type="ECO:0000256" key="2">
    <source>
        <dbReference type="ARBA" id="ARBA00023002"/>
    </source>
</evidence>
<dbReference type="PANTHER" id="PTHR30466:SF11">
    <property type="entry name" value="FLAVIN-DEPENDENT MONOOXYGENASE, REDUCTASE SUBUNIT HSAB"/>
    <property type="match status" value="1"/>
</dbReference>
<dbReference type="InterPro" id="IPR050268">
    <property type="entry name" value="NADH-dep_flavin_reductase"/>
</dbReference>
<dbReference type="Gene3D" id="2.30.110.10">
    <property type="entry name" value="Electron Transport, Fmn-binding Protein, Chain A"/>
    <property type="match status" value="1"/>
</dbReference>
<dbReference type="SMART" id="SM00903">
    <property type="entry name" value="Flavin_Reduct"/>
    <property type="match status" value="1"/>
</dbReference>
<keyword evidence="2" id="KW-0560">Oxidoreductase</keyword>
<name>A0ABP4E347_9ACTN</name>
<dbReference type="PANTHER" id="PTHR30466">
    <property type="entry name" value="FLAVIN REDUCTASE"/>
    <property type="match status" value="1"/>
</dbReference>
<feature type="domain" description="Flavin reductase like" evidence="3">
    <location>
        <begin position="26"/>
        <end position="169"/>
    </location>
</feature>
<reference evidence="5" key="1">
    <citation type="journal article" date="2019" name="Int. J. Syst. Evol. Microbiol.">
        <title>The Global Catalogue of Microorganisms (GCM) 10K type strain sequencing project: providing services to taxonomists for standard genome sequencing and annotation.</title>
        <authorList>
            <consortium name="The Broad Institute Genomics Platform"/>
            <consortium name="The Broad Institute Genome Sequencing Center for Infectious Disease"/>
            <person name="Wu L."/>
            <person name="Ma J."/>
        </authorList>
    </citation>
    <scope>NUCLEOTIDE SEQUENCE [LARGE SCALE GENOMIC DNA]</scope>
    <source>
        <strain evidence="5">JCM 13008</strain>
    </source>
</reference>
<dbReference type="Pfam" id="PF01613">
    <property type="entry name" value="Flavin_Reduct"/>
    <property type="match status" value="1"/>
</dbReference>
<comment type="similarity">
    <text evidence="1">Belongs to the non-flavoprotein flavin reductase family.</text>
</comment>
<dbReference type="EMBL" id="BAAALG010000001">
    <property type="protein sequence ID" value="GAA1090221.1"/>
    <property type="molecule type" value="Genomic_DNA"/>
</dbReference>
<proteinExistence type="inferred from homology"/>
<gene>
    <name evidence="4" type="ORF">GCM10009668_00890</name>
</gene>
<evidence type="ECO:0000313" key="4">
    <source>
        <dbReference type="EMBL" id="GAA1090221.1"/>
    </source>
</evidence>
<sequence>MTAALKILPPEPPAARYAPADFRDAMGRFASGIVVVTATVDDDPVGFTCQSFSSLSLMPRLVLFCASRSSQSWQRIRRSPAFTINVLAESQRAVSQQFARRSDDKFAGLEWTSGTTGAPRLAGASVHVDCHLHEVIEQGDHDIVIGRVEETAVLTGSRPLLYFRGAYDALGW</sequence>
<comment type="caution">
    <text evidence="4">The sequence shown here is derived from an EMBL/GenBank/DDBJ whole genome shotgun (WGS) entry which is preliminary data.</text>
</comment>
<evidence type="ECO:0000259" key="3">
    <source>
        <dbReference type="SMART" id="SM00903"/>
    </source>
</evidence>
<dbReference type="SUPFAM" id="SSF50475">
    <property type="entry name" value="FMN-binding split barrel"/>
    <property type="match status" value="1"/>
</dbReference>
<dbReference type="InterPro" id="IPR002563">
    <property type="entry name" value="Flavin_Rdtase-like_dom"/>
</dbReference>
<dbReference type="RefSeq" id="WP_343990067.1">
    <property type="nucleotide sequence ID" value="NZ_BAAALG010000001.1"/>
</dbReference>
<evidence type="ECO:0000256" key="1">
    <source>
        <dbReference type="ARBA" id="ARBA00008898"/>
    </source>
</evidence>